<feature type="domain" description="Integrase catalytic" evidence="1">
    <location>
        <begin position="311"/>
        <end position="428"/>
    </location>
</feature>
<evidence type="ECO:0000313" key="3">
    <source>
        <dbReference type="Proteomes" id="UP000580250"/>
    </source>
</evidence>
<evidence type="ECO:0000313" key="2">
    <source>
        <dbReference type="EMBL" id="CAD2208521.1"/>
    </source>
</evidence>
<proteinExistence type="predicted"/>
<dbReference type="OrthoDB" id="8019190at2759"/>
<dbReference type="InterPro" id="IPR036397">
    <property type="entry name" value="RNaseH_sf"/>
</dbReference>
<dbReference type="InterPro" id="IPR012337">
    <property type="entry name" value="RNaseH-like_sf"/>
</dbReference>
<protein>
    <recommendedName>
        <fullName evidence="1">Integrase catalytic domain-containing protein</fullName>
    </recommendedName>
</protein>
<organism evidence="2 3">
    <name type="scientific">Meloidogyne enterolobii</name>
    <name type="common">Root-knot nematode worm</name>
    <name type="synonym">Meloidogyne mayaguensis</name>
    <dbReference type="NCBI Taxonomy" id="390850"/>
    <lineage>
        <taxon>Eukaryota</taxon>
        <taxon>Metazoa</taxon>
        <taxon>Ecdysozoa</taxon>
        <taxon>Nematoda</taxon>
        <taxon>Chromadorea</taxon>
        <taxon>Rhabditida</taxon>
        <taxon>Tylenchina</taxon>
        <taxon>Tylenchomorpha</taxon>
        <taxon>Tylenchoidea</taxon>
        <taxon>Meloidogynidae</taxon>
        <taxon>Meloidogyninae</taxon>
        <taxon>Meloidogyne</taxon>
    </lineage>
</organism>
<dbReference type="PANTHER" id="PTHR47331">
    <property type="entry name" value="PHD-TYPE DOMAIN-CONTAINING PROTEIN"/>
    <property type="match status" value="1"/>
</dbReference>
<dbReference type="Proteomes" id="UP000580250">
    <property type="component" value="Unassembled WGS sequence"/>
</dbReference>
<dbReference type="Gene3D" id="3.30.420.10">
    <property type="entry name" value="Ribonuclease H-like superfamily/Ribonuclease H"/>
    <property type="match status" value="1"/>
</dbReference>
<name>A0A6V7YAG3_MELEN</name>
<accession>A0A6V7YAG3</accession>
<dbReference type="InterPro" id="IPR041588">
    <property type="entry name" value="Integrase_H2C2"/>
</dbReference>
<dbReference type="SUPFAM" id="SSF53098">
    <property type="entry name" value="Ribonuclease H-like"/>
    <property type="match status" value="1"/>
</dbReference>
<dbReference type="GO" id="GO:0003676">
    <property type="term" value="F:nucleic acid binding"/>
    <property type="evidence" value="ECO:0007669"/>
    <property type="project" value="InterPro"/>
</dbReference>
<dbReference type="GO" id="GO:0015074">
    <property type="term" value="P:DNA integration"/>
    <property type="evidence" value="ECO:0007669"/>
    <property type="project" value="InterPro"/>
</dbReference>
<evidence type="ECO:0000259" key="1">
    <source>
        <dbReference type="PROSITE" id="PS50994"/>
    </source>
</evidence>
<dbReference type="EMBL" id="CAJEWN010003756">
    <property type="protein sequence ID" value="CAD2208521.1"/>
    <property type="molecule type" value="Genomic_DNA"/>
</dbReference>
<dbReference type="Pfam" id="PF17921">
    <property type="entry name" value="Integrase_H2C2"/>
    <property type="match status" value="1"/>
</dbReference>
<gene>
    <name evidence="2" type="ORF">MENT_LOCUS62575</name>
</gene>
<sequence length="428" mass="49911">MGAIAGKRLSEYILKEIDLKIKEIFIWSDSKVVLNWILISNQEKQPIFIKRRIEEIRKSPEIKWKYVPTELNIADIATRGTNCEDLKVNKCWWQGPAFLREEEKAWPKAPELDKIIEVKEIKAEFIMTIRKEKIIDLNTRNEWSKLIGIGKNICTALKIFTRKIELKTPFLNAIKSSESKANLRKLGEIFIIIESQLQNKPTEKEIFELYMRKNKYGVWLCPGRIENAGIPTPVFVSYDSPIAETICMEAHKRAMHSGLRQSLCEMRRSFWIVKGRQKMRNTINKCLYCRKMNSKPFEIPKMPVLPEERLKKSSPFKNCGLDYAGPFQVKSENKIIKVWIEVFTCLSTRFSHLELIKDLSANSCVQAFRRFVAEYGKPSHVISDNGTQYRLTQKVINEIERKIEGEKINWRFIPAVSPWFGGVYEAII</sequence>
<reference evidence="2 3" key="1">
    <citation type="submission" date="2020-08" db="EMBL/GenBank/DDBJ databases">
        <authorList>
            <person name="Koutsovoulos G."/>
            <person name="Danchin GJ E."/>
        </authorList>
    </citation>
    <scope>NUCLEOTIDE SEQUENCE [LARGE SCALE GENOMIC DNA]</scope>
</reference>
<dbReference type="PROSITE" id="PS50994">
    <property type="entry name" value="INTEGRASE"/>
    <property type="match status" value="1"/>
</dbReference>
<dbReference type="AlphaFoldDB" id="A0A6V7YAG3"/>
<comment type="caution">
    <text evidence="2">The sequence shown here is derived from an EMBL/GenBank/DDBJ whole genome shotgun (WGS) entry which is preliminary data.</text>
</comment>
<dbReference type="InterPro" id="IPR001584">
    <property type="entry name" value="Integrase_cat-core"/>
</dbReference>